<sequence length="207" mass="22995">MREHHPHHRGHGAGHEGSEKRSGREHTAGQDGFEKRPGRERGGRGPRVFAPGDLKLLLLALIAEQPCHGYDLIRQIEGLFDGAYSPSPGVIYPTLTFLEESEMIQGDADGGKKRYTVTDLGRQSLSEQTVALDGVRMRIDVSKRSLRGHDRPAEIHEAIHNLRHALQMHHGRWNPAEIQRVRDLLNDTAKAIVDGPVTAQPAQENAQ</sequence>
<dbReference type="InterPro" id="IPR036390">
    <property type="entry name" value="WH_DNA-bd_sf"/>
</dbReference>
<dbReference type="EMBL" id="WIWP01000002">
    <property type="protein sequence ID" value="MQT24644.1"/>
    <property type="molecule type" value="Genomic_DNA"/>
</dbReference>
<dbReference type="PANTHER" id="PTHR43252">
    <property type="entry name" value="TRANSCRIPTIONAL REGULATOR YQJI"/>
    <property type="match status" value="1"/>
</dbReference>
<evidence type="ECO:0000313" key="9">
    <source>
        <dbReference type="Proteomes" id="UP000713985"/>
    </source>
</evidence>
<dbReference type="EMBL" id="WIVT01000001">
    <property type="protein sequence ID" value="MQU15074.1"/>
    <property type="molecule type" value="Genomic_DNA"/>
</dbReference>
<evidence type="ECO:0000313" key="7">
    <source>
        <dbReference type="Proteomes" id="UP000437970"/>
    </source>
</evidence>
<dbReference type="InterPro" id="IPR036388">
    <property type="entry name" value="WH-like_DNA-bd_sf"/>
</dbReference>
<evidence type="ECO:0000313" key="8">
    <source>
        <dbReference type="Proteomes" id="UP000443000"/>
    </source>
</evidence>
<keyword evidence="9" id="KW-1185">Reference proteome</keyword>
<proteinExistence type="predicted"/>
<dbReference type="Proteomes" id="UP000713985">
    <property type="component" value="Unassembled WGS sequence"/>
</dbReference>
<dbReference type="OrthoDB" id="9814826at2"/>
<name>A0A6A7YVR6_9PSED</name>
<dbReference type="AlphaFoldDB" id="A0A6A7YVR6"/>
<evidence type="ECO:0000313" key="4">
    <source>
        <dbReference type="EMBL" id="MQT79310.1"/>
    </source>
</evidence>
<evidence type="ECO:0000313" key="3">
    <source>
        <dbReference type="EMBL" id="MQT24644.1"/>
    </source>
</evidence>
<gene>
    <name evidence="5" type="ORF">GHN41_01265</name>
    <name evidence="4" type="ORF">GHN86_04370</name>
    <name evidence="3" type="ORF">GHN94_02200</name>
    <name evidence="6" type="ORF">GHO29_05195</name>
</gene>
<comment type="caution">
    <text evidence="4">The sequence shown here is derived from an EMBL/GenBank/DDBJ whole genome shotgun (WGS) entry which is preliminary data.</text>
</comment>
<feature type="compositionally biased region" description="Basic and acidic residues" evidence="1">
    <location>
        <begin position="13"/>
        <end position="43"/>
    </location>
</feature>
<feature type="region of interest" description="Disordered" evidence="1">
    <location>
        <begin position="1"/>
        <end position="47"/>
    </location>
</feature>
<evidence type="ECO:0000256" key="1">
    <source>
        <dbReference type="SAM" id="MobiDB-lite"/>
    </source>
</evidence>
<dbReference type="EMBL" id="WIWC01000004">
    <property type="protein sequence ID" value="MQT79310.1"/>
    <property type="molecule type" value="Genomic_DNA"/>
</dbReference>
<dbReference type="Gene3D" id="1.10.10.10">
    <property type="entry name" value="Winged helix-like DNA-binding domain superfamily/Winged helix DNA-binding domain"/>
    <property type="match status" value="1"/>
</dbReference>
<dbReference type="EMBL" id="WIVW01000003">
    <property type="protein sequence ID" value="MQU25877.1"/>
    <property type="molecule type" value="Genomic_DNA"/>
</dbReference>
<dbReference type="Proteomes" id="UP000443000">
    <property type="component" value="Unassembled WGS sequence"/>
</dbReference>
<dbReference type="Proteomes" id="UP000437970">
    <property type="component" value="Unassembled WGS sequence"/>
</dbReference>
<evidence type="ECO:0000313" key="5">
    <source>
        <dbReference type="EMBL" id="MQU15074.1"/>
    </source>
</evidence>
<evidence type="ECO:0000259" key="2">
    <source>
        <dbReference type="Pfam" id="PF03551"/>
    </source>
</evidence>
<protein>
    <submittedName>
        <fullName evidence="4">PadR family transcriptional regulator</fullName>
    </submittedName>
</protein>
<feature type="compositionally biased region" description="Basic residues" evidence="1">
    <location>
        <begin position="1"/>
        <end position="12"/>
    </location>
</feature>
<reference evidence="7 8" key="1">
    <citation type="submission" date="2019-10" db="EMBL/GenBank/DDBJ databases">
        <title>Evaluation of single-gene subtyping targets for Pseudomonas.</title>
        <authorList>
            <person name="Reichler S.J."/>
            <person name="Orsi R.H."/>
            <person name="Wiedmann M."/>
            <person name="Martin N.H."/>
            <person name="Murphy S.I."/>
        </authorList>
    </citation>
    <scope>NUCLEOTIDE SEQUENCE</scope>
    <source>
        <strain evidence="3 9">FSL R10-0802</strain>
        <strain evidence="5 8">FSL R10-1594</strain>
        <strain evidence="6 7">FSL R10-1984</strain>
        <strain evidence="4">FSL R10-2339</strain>
    </source>
</reference>
<dbReference type="RefSeq" id="WP_153377792.1">
    <property type="nucleotide sequence ID" value="NZ_JBITTT010000002.1"/>
</dbReference>
<accession>A0A6A7YVR6</accession>
<dbReference type="PANTHER" id="PTHR43252:SF7">
    <property type="entry name" value="TRANSCRIPTIONAL REGULATOR YQJI"/>
    <property type="match status" value="1"/>
</dbReference>
<feature type="domain" description="Transcription regulator PadR N-terminal" evidence="2">
    <location>
        <begin position="58"/>
        <end position="126"/>
    </location>
</feature>
<evidence type="ECO:0000313" key="6">
    <source>
        <dbReference type="EMBL" id="MQU25877.1"/>
    </source>
</evidence>
<dbReference type="Pfam" id="PF03551">
    <property type="entry name" value="PadR"/>
    <property type="match status" value="1"/>
</dbReference>
<organism evidence="4">
    <name type="scientific">Pseudomonas helleri</name>
    <dbReference type="NCBI Taxonomy" id="1608996"/>
    <lineage>
        <taxon>Bacteria</taxon>
        <taxon>Pseudomonadati</taxon>
        <taxon>Pseudomonadota</taxon>
        <taxon>Gammaproteobacteria</taxon>
        <taxon>Pseudomonadales</taxon>
        <taxon>Pseudomonadaceae</taxon>
        <taxon>Pseudomonas</taxon>
    </lineage>
</organism>
<dbReference type="InterPro" id="IPR005149">
    <property type="entry name" value="Tscrpt_reg_PadR_N"/>
</dbReference>
<dbReference type="SUPFAM" id="SSF46785">
    <property type="entry name" value="Winged helix' DNA-binding domain"/>
    <property type="match status" value="1"/>
</dbReference>